<feature type="binding site" evidence="1">
    <location>
        <position position="162"/>
    </location>
    <ligand>
        <name>S-adenosyl-L-methionine</name>
        <dbReference type="ChEBI" id="CHEBI:59789"/>
    </ligand>
</feature>
<dbReference type="Pfam" id="PF04378">
    <property type="entry name" value="RsmJ"/>
    <property type="match status" value="1"/>
</dbReference>
<feature type="binding site" evidence="1">
    <location>
        <position position="19"/>
    </location>
    <ligand>
        <name>S-adenosyl-L-methionine</name>
        <dbReference type="ChEBI" id="CHEBI:59789"/>
    </ligand>
</feature>
<feature type="site" description="Interaction with substrate rRNA" evidence="1">
    <location>
        <position position="4"/>
    </location>
</feature>
<reference evidence="2 3" key="1">
    <citation type="submission" date="2016-10" db="EMBL/GenBank/DDBJ databases">
        <authorList>
            <person name="de Groot N.N."/>
        </authorList>
    </citation>
    <scope>NUCLEOTIDE SEQUENCE [LARGE SCALE GENOMIC DNA]</scope>
    <source>
        <strain evidence="2 3">DSM 15345</strain>
    </source>
</reference>
<feature type="active site" description="Proton acceptor" evidence="1">
    <location>
        <position position="162"/>
    </location>
</feature>
<dbReference type="OrthoDB" id="9791274at2"/>
<feature type="binding site" evidence="1">
    <location>
        <begin position="141"/>
        <end position="142"/>
    </location>
    <ligand>
        <name>S-adenosyl-L-methionine</name>
        <dbReference type="ChEBI" id="CHEBI:59789"/>
    </ligand>
</feature>
<dbReference type="SUPFAM" id="SSF53335">
    <property type="entry name" value="S-adenosyl-L-methionine-dependent methyltransferases"/>
    <property type="match status" value="1"/>
</dbReference>
<organism evidence="2 3">
    <name type="scientific">Rubrimonas cliftonensis</name>
    <dbReference type="NCBI Taxonomy" id="89524"/>
    <lineage>
        <taxon>Bacteria</taxon>
        <taxon>Pseudomonadati</taxon>
        <taxon>Pseudomonadota</taxon>
        <taxon>Alphaproteobacteria</taxon>
        <taxon>Rhodobacterales</taxon>
        <taxon>Paracoccaceae</taxon>
        <taxon>Rubrimonas</taxon>
    </lineage>
</organism>
<comment type="catalytic activity">
    <reaction evidence="1">
        <text>adenosine(2030) in 23S rRNA + S-adenosyl-L-methionine = N(6)-methyladenosine(2030) in 23S rRNA + S-adenosyl-L-homocysteine + H(+)</text>
        <dbReference type="Rhea" id="RHEA:43736"/>
        <dbReference type="Rhea" id="RHEA-COMP:10668"/>
        <dbReference type="Rhea" id="RHEA-COMP:10669"/>
        <dbReference type="ChEBI" id="CHEBI:15378"/>
        <dbReference type="ChEBI" id="CHEBI:57856"/>
        <dbReference type="ChEBI" id="CHEBI:59789"/>
        <dbReference type="ChEBI" id="CHEBI:74411"/>
        <dbReference type="ChEBI" id="CHEBI:74449"/>
        <dbReference type="EC" id="2.1.1.266"/>
    </reaction>
</comment>
<dbReference type="GO" id="GO:0070475">
    <property type="term" value="P:rRNA base methylation"/>
    <property type="evidence" value="ECO:0007669"/>
    <property type="project" value="UniProtKB-UniRule"/>
</dbReference>
<keyword evidence="1 2" id="KW-0489">Methyltransferase</keyword>
<dbReference type="Proteomes" id="UP000198703">
    <property type="component" value="Unassembled WGS sequence"/>
</dbReference>
<keyword evidence="1" id="KW-0698">rRNA processing</keyword>
<keyword evidence="1" id="KW-0694">RNA-binding</keyword>
<sequence>MLSYQHAYHAGGPADVHKHAALAALLTLLTAKERPVSYLESHAGRGCYDLSDGAALKTGEALRGVAMTARAEHPYWKAIDAVRAEAGEASYPGSPKLAEALLRPQDRMTLMELHPVEHMALSHVMGGGRSGGPTVAVHRRNGHEGLRALTPPQPLRGLALIDPSYEVKTEYDETAALALEVWARWPQGVIVVWYPILPEGRHAALIGPVMAVAQEAAMVDEVRFRSPPARGMQGSGLLILNPPFGAQEALADLREMCVRVFAPVYAGAPG</sequence>
<accession>A0A1H3YK21</accession>
<keyword evidence="3" id="KW-1185">Reference proteome</keyword>
<gene>
    <name evidence="1" type="primary">rlmJ</name>
    <name evidence="2" type="ORF">SAMN05444370_103137</name>
</gene>
<dbReference type="STRING" id="89524.SAMN05444370_103137"/>
<feature type="binding site" evidence="1">
    <location>
        <position position="42"/>
    </location>
    <ligand>
        <name>S-adenosyl-L-methionine</name>
        <dbReference type="ChEBI" id="CHEBI:59789"/>
    </ligand>
</feature>
<dbReference type="HAMAP" id="MF_00934">
    <property type="entry name" value="23SrRNA_methyltr_J"/>
    <property type="match status" value="1"/>
</dbReference>
<protein>
    <recommendedName>
        <fullName evidence="1">Ribosomal RNA large subunit methyltransferase J</fullName>
        <ecNumber evidence="1">2.1.1.266</ecNumber>
    </recommendedName>
    <alternativeName>
        <fullName evidence="1">23S rRNA (adenine(2030)-N6)-methyltransferase</fullName>
    </alternativeName>
    <alternativeName>
        <fullName evidence="1">23S rRNA m6A2030 methyltransferase</fullName>
    </alternativeName>
</protein>
<dbReference type="PANTHER" id="PTHR37426">
    <property type="entry name" value="RIBOSOMAL RNA LARGE SUBUNIT METHYLTRANSFERASE J"/>
    <property type="match status" value="1"/>
</dbReference>
<evidence type="ECO:0000313" key="3">
    <source>
        <dbReference type="Proteomes" id="UP000198703"/>
    </source>
</evidence>
<keyword evidence="1 2" id="KW-0808">Transferase</keyword>
<feature type="binding site" evidence="1">
    <location>
        <position position="112"/>
    </location>
    <ligand>
        <name>S-adenosyl-L-methionine</name>
        <dbReference type="ChEBI" id="CHEBI:59789"/>
    </ligand>
</feature>
<evidence type="ECO:0000256" key="1">
    <source>
        <dbReference type="HAMAP-Rule" id="MF_00934"/>
    </source>
</evidence>
<evidence type="ECO:0000313" key="2">
    <source>
        <dbReference type="EMBL" id="SEA11979.1"/>
    </source>
</evidence>
<dbReference type="GO" id="GO:0003723">
    <property type="term" value="F:RNA binding"/>
    <property type="evidence" value="ECO:0007669"/>
    <property type="project" value="UniProtKB-UniRule"/>
</dbReference>
<comment type="similarity">
    <text evidence="1">Belongs to the RlmJ family.</text>
</comment>
<feature type="binding site" evidence="1">
    <location>
        <position position="94"/>
    </location>
    <ligand>
        <name>S-adenosyl-L-methionine</name>
        <dbReference type="ChEBI" id="CHEBI:59789"/>
    </ligand>
</feature>
<dbReference type="GO" id="GO:0005829">
    <property type="term" value="C:cytosol"/>
    <property type="evidence" value="ECO:0007669"/>
    <property type="project" value="TreeGrafter"/>
</dbReference>
<dbReference type="GO" id="GO:0036307">
    <property type="term" value="F:23S rRNA (adenine(2030)-N(6))-methyltransferase activity"/>
    <property type="evidence" value="ECO:0007669"/>
    <property type="project" value="UniProtKB-UniRule"/>
</dbReference>
<dbReference type="EC" id="2.1.1.266" evidence="1"/>
<dbReference type="EMBL" id="FNQM01000003">
    <property type="protein sequence ID" value="SEA11979.1"/>
    <property type="molecule type" value="Genomic_DNA"/>
</dbReference>
<dbReference type="AlphaFoldDB" id="A0A1H3YK21"/>
<name>A0A1H3YK21_9RHOB</name>
<dbReference type="InterPro" id="IPR007473">
    <property type="entry name" value="RlmJ"/>
</dbReference>
<dbReference type="InterPro" id="IPR029063">
    <property type="entry name" value="SAM-dependent_MTases_sf"/>
</dbReference>
<keyword evidence="1" id="KW-0949">S-adenosyl-L-methionine</keyword>
<dbReference type="Gene3D" id="3.40.50.150">
    <property type="entry name" value="Vaccinia Virus protein VP39"/>
    <property type="match status" value="1"/>
</dbReference>
<proteinExistence type="inferred from homology"/>
<comment type="function">
    <text evidence="1">Specifically methylates the adenine in position 2030 of 23S rRNA.</text>
</comment>
<dbReference type="PANTHER" id="PTHR37426:SF1">
    <property type="entry name" value="RIBOSOMAL RNA LARGE SUBUNIT METHYLTRANSFERASE J"/>
    <property type="match status" value="1"/>
</dbReference>
<dbReference type="RefSeq" id="WP_093250376.1">
    <property type="nucleotide sequence ID" value="NZ_FNQM01000003.1"/>
</dbReference>
<comment type="subunit">
    <text evidence="1">Monomer.</text>
</comment>